<dbReference type="Proteomes" id="UP001066276">
    <property type="component" value="Chromosome 4_2"/>
</dbReference>
<accession>A0AAV7S7X8</accession>
<evidence type="ECO:0000313" key="2">
    <source>
        <dbReference type="Proteomes" id="UP001066276"/>
    </source>
</evidence>
<proteinExistence type="predicted"/>
<gene>
    <name evidence="1" type="ORF">NDU88_000574</name>
</gene>
<organism evidence="1 2">
    <name type="scientific">Pleurodeles waltl</name>
    <name type="common">Iberian ribbed newt</name>
    <dbReference type="NCBI Taxonomy" id="8319"/>
    <lineage>
        <taxon>Eukaryota</taxon>
        <taxon>Metazoa</taxon>
        <taxon>Chordata</taxon>
        <taxon>Craniata</taxon>
        <taxon>Vertebrata</taxon>
        <taxon>Euteleostomi</taxon>
        <taxon>Amphibia</taxon>
        <taxon>Batrachia</taxon>
        <taxon>Caudata</taxon>
        <taxon>Salamandroidea</taxon>
        <taxon>Salamandridae</taxon>
        <taxon>Pleurodelinae</taxon>
        <taxon>Pleurodeles</taxon>
    </lineage>
</organism>
<sequence length="54" mass="6011">SPCIATSPADNPAKRLFSVFLDSPMKRAPHQARDFRRLSVKAAPTSWEIATKNK</sequence>
<name>A0AAV7S7X8_PLEWA</name>
<comment type="caution">
    <text evidence="1">The sequence shown here is derived from an EMBL/GenBank/DDBJ whole genome shotgun (WGS) entry which is preliminary data.</text>
</comment>
<dbReference type="EMBL" id="JANPWB010000008">
    <property type="protein sequence ID" value="KAJ1160072.1"/>
    <property type="molecule type" value="Genomic_DNA"/>
</dbReference>
<keyword evidence="2" id="KW-1185">Reference proteome</keyword>
<protein>
    <submittedName>
        <fullName evidence="1">Uncharacterized protein</fullName>
    </submittedName>
</protein>
<dbReference type="AlphaFoldDB" id="A0AAV7S7X8"/>
<reference evidence="1" key="1">
    <citation type="journal article" date="2022" name="bioRxiv">
        <title>Sequencing and chromosome-scale assembly of the giantPleurodeles waltlgenome.</title>
        <authorList>
            <person name="Brown T."/>
            <person name="Elewa A."/>
            <person name="Iarovenko S."/>
            <person name="Subramanian E."/>
            <person name="Araus A.J."/>
            <person name="Petzold A."/>
            <person name="Susuki M."/>
            <person name="Suzuki K.-i.T."/>
            <person name="Hayashi T."/>
            <person name="Toyoda A."/>
            <person name="Oliveira C."/>
            <person name="Osipova E."/>
            <person name="Leigh N.D."/>
            <person name="Simon A."/>
            <person name="Yun M.H."/>
        </authorList>
    </citation>
    <scope>NUCLEOTIDE SEQUENCE</scope>
    <source>
        <strain evidence="1">20211129_DDA</strain>
        <tissue evidence="1">Liver</tissue>
    </source>
</reference>
<evidence type="ECO:0000313" key="1">
    <source>
        <dbReference type="EMBL" id="KAJ1160072.1"/>
    </source>
</evidence>
<feature type="non-terminal residue" evidence="1">
    <location>
        <position position="1"/>
    </location>
</feature>